<reference evidence="1 2" key="1">
    <citation type="submission" date="2018-08" db="EMBL/GenBank/DDBJ databases">
        <title>A genome reference for cultivated species of the human gut microbiota.</title>
        <authorList>
            <person name="Zou Y."/>
            <person name="Xue W."/>
            <person name="Luo G."/>
        </authorList>
    </citation>
    <scope>NUCLEOTIDE SEQUENCE [LARGE SCALE GENOMIC DNA]</scope>
    <source>
        <strain evidence="1 2">AF22-3AC</strain>
    </source>
</reference>
<proteinExistence type="predicted"/>
<name>A0A412IM02_9BACE</name>
<dbReference type="InterPro" id="IPR007822">
    <property type="entry name" value="LANC-like"/>
</dbReference>
<comment type="caution">
    <text evidence="1">The sequence shown here is derived from an EMBL/GenBank/DDBJ whole genome shotgun (WGS) entry which is preliminary data.</text>
</comment>
<protein>
    <recommendedName>
        <fullName evidence="3">Lanthionine synthetase C-like protein</fullName>
    </recommendedName>
</protein>
<dbReference type="SUPFAM" id="SSF158745">
    <property type="entry name" value="LanC-like"/>
    <property type="match status" value="1"/>
</dbReference>
<dbReference type="EMBL" id="QRVJ01000002">
    <property type="protein sequence ID" value="RGS38994.1"/>
    <property type="molecule type" value="Genomic_DNA"/>
</dbReference>
<dbReference type="GO" id="GO:0031179">
    <property type="term" value="P:peptide modification"/>
    <property type="evidence" value="ECO:0007669"/>
    <property type="project" value="InterPro"/>
</dbReference>
<organism evidence="1 2">
    <name type="scientific">Bacteroides cellulosilyticus</name>
    <dbReference type="NCBI Taxonomy" id="246787"/>
    <lineage>
        <taxon>Bacteria</taxon>
        <taxon>Pseudomonadati</taxon>
        <taxon>Bacteroidota</taxon>
        <taxon>Bacteroidia</taxon>
        <taxon>Bacteroidales</taxon>
        <taxon>Bacteroidaceae</taxon>
        <taxon>Bacteroides</taxon>
    </lineage>
</organism>
<dbReference type="Gene3D" id="1.50.10.20">
    <property type="match status" value="1"/>
</dbReference>
<dbReference type="Proteomes" id="UP000283341">
    <property type="component" value="Unassembled WGS sequence"/>
</dbReference>
<dbReference type="Pfam" id="PF05147">
    <property type="entry name" value="LANC_like"/>
    <property type="match status" value="1"/>
</dbReference>
<sequence>MYISLLRQIANTLLINIQYYNGIGLLKGRQGVVLFLYHFSRYMKNDLYSGFSDNLLDIEELLNKNISTDFIQGLSGIGWSIDYLIKNDFVDADADVLLDIDEAVGAMSTNDFLKEMKLDIPIFSKGLYFLQRGLTGPICRTLLQCEELLKTDSVKLSLAYANSILYVVNKVMLTQKGLVDLCRSILAKLYVAIEVEISMEEISLLDLYLLNRNVKNMPVCDERYDWISLQKECEMPSLLEVSWMHFIYRYDDNITININETEIREIINDIWNSNPEELCLYNGLAGIGLELLGRNL</sequence>
<accession>A0A412IM02</accession>
<evidence type="ECO:0000313" key="1">
    <source>
        <dbReference type="EMBL" id="RGS38994.1"/>
    </source>
</evidence>
<dbReference type="RefSeq" id="WP_118401786.1">
    <property type="nucleotide sequence ID" value="NZ_JADNFX010000003.1"/>
</dbReference>
<dbReference type="AlphaFoldDB" id="A0A412IM02"/>
<gene>
    <name evidence="1" type="ORF">DWX97_03345</name>
</gene>
<evidence type="ECO:0000313" key="2">
    <source>
        <dbReference type="Proteomes" id="UP000283341"/>
    </source>
</evidence>
<evidence type="ECO:0008006" key="3">
    <source>
        <dbReference type="Google" id="ProtNLM"/>
    </source>
</evidence>